<comment type="caution">
    <text evidence="6">The sequence shown here is derived from an EMBL/GenBank/DDBJ whole genome shotgun (WGS) entry which is preliminary data.</text>
</comment>
<dbReference type="GO" id="GO:0005975">
    <property type="term" value="P:carbohydrate metabolic process"/>
    <property type="evidence" value="ECO:0007669"/>
    <property type="project" value="InterPro"/>
</dbReference>
<keyword evidence="7" id="KW-1185">Reference proteome</keyword>
<evidence type="ECO:0000313" key="6">
    <source>
        <dbReference type="EMBL" id="TCT17162.1"/>
    </source>
</evidence>
<evidence type="ECO:0000256" key="3">
    <source>
        <dbReference type="ARBA" id="ARBA00023277"/>
    </source>
</evidence>
<dbReference type="Gene3D" id="3.40.50.1700">
    <property type="entry name" value="Glycoside hydrolase family 3 C-terminal domain"/>
    <property type="match status" value="1"/>
</dbReference>
<dbReference type="Pfam" id="PF14310">
    <property type="entry name" value="Fn3-like"/>
    <property type="match status" value="1"/>
</dbReference>
<sequence length="811" mass="91440">MNIKELIKSMTLEEKAALCSGKNFWSLESIERLNIPSIMMTDGPHGLRKQASNADHMGLNKSVPATCFPTAVTTASSWDRELLQEIGEALGEECLQEGVSVILGPGANIKRSPLCGRNFEYISEDPYLTGEMAAAMITGIQSKGIGTSLKHYAVNNQEKRRMVIDSIVDERTLREIYLSGFETAVKKSQPWTVMGAYNKLYGTYCCENKKLLKDVLRDEWGYDGLVLTDWGACNDRVEGLKVGLDLEMPSSNGLYDKQITQAVKNSQLDEKILNRTVERILNLIFKCIENKYTNYKYDSDAHHTLAIKAAAQSMVLLKNDDSILPLSKDCKLAIIGEFAKSPRYQGAGSSRINPTKLENVFDELTHRGINFAYSKGYDCQEDTPNEELINEACKVAAEASTVVIFAGLTDRYESEGFDREHMRMPESHNHLIKRIAKENQNVIVVLSGGSPVEMPWFEDIQGLVNTYLSGQGGASAVLDVLFGDVNPSGKLAETYPINLSDTPSYHYFAKGRKTAEYRESIYVGYRYYDTAYKDVLFPFGFGLSYTQFQYSDMTISKDTMIDTEGVTLSLKVKNVGKVAGAEVIQLYIKDQESTIFRPEKELKGFVKVYLEPGMDKTIHFVLNKRSFAYYNINIKDWHVEEGFFDILIGASSRDIRLKEKIFVRSSQPNVLIPDYRSSASVYYNLKNKDLEISHTDFESLYGKPLPPSDLTEGEYTINSSLEDVSETFFGKILVRSIKRKIKEVANTKDENDVTFRMMWLSIFESPLRTMVQMGDGALSMDLLNGLLKLINRKYFKGFFMLLCASFKKNGL</sequence>
<dbReference type="GO" id="GO:0008422">
    <property type="term" value="F:beta-glucosidase activity"/>
    <property type="evidence" value="ECO:0007669"/>
    <property type="project" value="UniProtKB-ARBA"/>
</dbReference>
<evidence type="ECO:0000256" key="2">
    <source>
        <dbReference type="ARBA" id="ARBA00022801"/>
    </source>
</evidence>
<dbReference type="FunFam" id="2.60.40.10:FF:000495">
    <property type="entry name" value="Periplasmic beta-glucosidase"/>
    <property type="match status" value="1"/>
</dbReference>
<feature type="domain" description="Fibronectin type III-like" evidence="5">
    <location>
        <begin position="582"/>
        <end position="652"/>
    </location>
</feature>
<dbReference type="EMBL" id="SMAL01000001">
    <property type="protein sequence ID" value="TCT17162.1"/>
    <property type="molecule type" value="Genomic_DNA"/>
</dbReference>
<evidence type="ECO:0000256" key="1">
    <source>
        <dbReference type="ARBA" id="ARBA00005336"/>
    </source>
</evidence>
<evidence type="ECO:0000313" key="7">
    <source>
        <dbReference type="Proteomes" id="UP000294902"/>
    </source>
</evidence>
<comment type="similarity">
    <text evidence="1 4">Belongs to the glycosyl hydrolase 3 family.</text>
</comment>
<dbReference type="AlphaFoldDB" id="A0A4R3MQJ4"/>
<dbReference type="Pfam" id="PF01915">
    <property type="entry name" value="Glyco_hydro_3_C"/>
    <property type="match status" value="1"/>
</dbReference>
<dbReference type="InterPro" id="IPR050288">
    <property type="entry name" value="Cellulose_deg_GH3"/>
</dbReference>
<keyword evidence="3" id="KW-0119">Carbohydrate metabolism</keyword>
<dbReference type="Gene3D" id="2.60.40.10">
    <property type="entry name" value="Immunoglobulins"/>
    <property type="match status" value="1"/>
</dbReference>
<dbReference type="InterPro" id="IPR001764">
    <property type="entry name" value="Glyco_hydro_3_N"/>
</dbReference>
<protein>
    <submittedName>
        <fullName evidence="6">Beta-glucosidase</fullName>
    </submittedName>
</protein>
<dbReference type="Proteomes" id="UP000294902">
    <property type="component" value="Unassembled WGS sequence"/>
</dbReference>
<dbReference type="InterPro" id="IPR019800">
    <property type="entry name" value="Glyco_hydro_3_AS"/>
</dbReference>
<dbReference type="Pfam" id="PF00933">
    <property type="entry name" value="Glyco_hydro_3"/>
    <property type="match status" value="1"/>
</dbReference>
<dbReference type="PANTHER" id="PTHR42715">
    <property type="entry name" value="BETA-GLUCOSIDASE"/>
    <property type="match status" value="1"/>
</dbReference>
<evidence type="ECO:0000259" key="5">
    <source>
        <dbReference type="SMART" id="SM01217"/>
    </source>
</evidence>
<dbReference type="InterPro" id="IPR013783">
    <property type="entry name" value="Ig-like_fold"/>
</dbReference>
<dbReference type="SMART" id="SM01217">
    <property type="entry name" value="Fn3_like"/>
    <property type="match status" value="1"/>
</dbReference>
<dbReference type="InterPro" id="IPR017853">
    <property type="entry name" value="GH"/>
</dbReference>
<dbReference type="SUPFAM" id="SSF51445">
    <property type="entry name" value="(Trans)glycosidases"/>
    <property type="match status" value="1"/>
</dbReference>
<name>A0A4R3MQJ4_9FIRM</name>
<keyword evidence="4" id="KW-0326">Glycosidase</keyword>
<dbReference type="InterPro" id="IPR026891">
    <property type="entry name" value="Fn3-like"/>
</dbReference>
<gene>
    <name evidence="6" type="ORF">EDC18_101460</name>
</gene>
<dbReference type="PROSITE" id="PS00775">
    <property type="entry name" value="GLYCOSYL_HYDROL_F3"/>
    <property type="match status" value="1"/>
</dbReference>
<dbReference type="PRINTS" id="PR00133">
    <property type="entry name" value="GLHYDRLASE3"/>
</dbReference>
<dbReference type="InterPro" id="IPR036881">
    <property type="entry name" value="Glyco_hydro_3_C_sf"/>
</dbReference>
<keyword evidence="2 4" id="KW-0378">Hydrolase</keyword>
<dbReference type="PANTHER" id="PTHR42715:SF10">
    <property type="entry name" value="BETA-GLUCOSIDASE"/>
    <property type="match status" value="1"/>
</dbReference>
<dbReference type="SUPFAM" id="SSF52279">
    <property type="entry name" value="Beta-D-glucan exohydrolase, C-terminal domain"/>
    <property type="match status" value="1"/>
</dbReference>
<reference evidence="6 7" key="1">
    <citation type="submission" date="2019-03" db="EMBL/GenBank/DDBJ databases">
        <title>Genomic Encyclopedia of Type Strains, Phase IV (KMG-IV): sequencing the most valuable type-strain genomes for metagenomic binning, comparative biology and taxonomic classification.</title>
        <authorList>
            <person name="Goeker M."/>
        </authorList>
    </citation>
    <scope>NUCLEOTIDE SEQUENCE [LARGE SCALE GENOMIC DNA]</scope>
    <source>
        <strain evidence="6 7">DSM 24629</strain>
    </source>
</reference>
<organism evidence="6 7">
    <name type="scientific">Natranaerovirga pectinivora</name>
    <dbReference type="NCBI Taxonomy" id="682400"/>
    <lineage>
        <taxon>Bacteria</taxon>
        <taxon>Bacillati</taxon>
        <taxon>Bacillota</taxon>
        <taxon>Clostridia</taxon>
        <taxon>Lachnospirales</taxon>
        <taxon>Natranaerovirgaceae</taxon>
        <taxon>Natranaerovirga</taxon>
    </lineage>
</organism>
<dbReference type="InterPro" id="IPR036962">
    <property type="entry name" value="Glyco_hydro_3_N_sf"/>
</dbReference>
<evidence type="ECO:0000256" key="4">
    <source>
        <dbReference type="RuleBase" id="RU361161"/>
    </source>
</evidence>
<dbReference type="InterPro" id="IPR002772">
    <property type="entry name" value="Glyco_hydro_3_C"/>
</dbReference>
<accession>A0A4R3MQJ4</accession>
<proteinExistence type="inferred from homology"/>
<dbReference type="Gene3D" id="3.20.20.300">
    <property type="entry name" value="Glycoside hydrolase, family 3, N-terminal domain"/>
    <property type="match status" value="1"/>
</dbReference>